<dbReference type="AlphaFoldDB" id="A0A2N9EXG3"/>
<dbReference type="EMBL" id="OIVN01000380">
    <property type="protein sequence ID" value="SPC79331.1"/>
    <property type="molecule type" value="Genomic_DNA"/>
</dbReference>
<organism evidence="1">
    <name type="scientific">Fagus sylvatica</name>
    <name type="common">Beechnut</name>
    <dbReference type="NCBI Taxonomy" id="28930"/>
    <lineage>
        <taxon>Eukaryota</taxon>
        <taxon>Viridiplantae</taxon>
        <taxon>Streptophyta</taxon>
        <taxon>Embryophyta</taxon>
        <taxon>Tracheophyta</taxon>
        <taxon>Spermatophyta</taxon>
        <taxon>Magnoliopsida</taxon>
        <taxon>eudicotyledons</taxon>
        <taxon>Gunneridae</taxon>
        <taxon>Pentapetalae</taxon>
        <taxon>rosids</taxon>
        <taxon>fabids</taxon>
        <taxon>Fagales</taxon>
        <taxon>Fagaceae</taxon>
        <taxon>Fagus</taxon>
    </lineage>
</organism>
<proteinExistence type="predicted"/>
<protein>
    <submittedName>
        <fullName evidence="1">Uncharacterized protein</fullName>
    </submittedName>
</protein>
<gene>
    <name evidence="1" type="ORF">FSB_LOCUS7213</name>
</gene>
<name>A0A2N9EXG3_FAGSY</name>
<evidence type="ECO:0000313" key="1">
    <source>
        <dbReference type="EMBL" id="SPC79331.1"/>
    </source>
</evidence>
<reference evidence="1" key="1">
    <citation type="submission" date="2018-02" db="EMBL/GenBank/DDBJ databases">
        <authorList>
            <person name="Cohen D.B."/>
            <person name="Kent A.D."/>
        </authorList>
    </citation>
    <scope>NUCLEOTIDE SEQUENCE</scope>
</reference>
<accession>A0A2N9EXG3</accession>
<sequence length="112" mass="12556">MVRSRSDGSKLPPLPPPLTFLHSTSHPSDLGLYGGDLLEILGGLSLHRPLSLWAARICISSGCRDPLRPWMFGEHRVWGLLPVRLFIDPTFGVDPLKLFLKSPHHTRIAWQT</sequence>